<evidence type="ECO:0000313" key="1">
    <source>
        <dbReference type="EMBL" id="AWR95438.1"/>
    </source>
</evidence>
<keyword evidence="2" id="KW-1185">Reference proteome</keyword>
<evidence type="ECO:0000313" key="2">
    <source>
        <dbReference type="Proteomes" id="UP000248044"/>
    </source>
</evidence>
<dbReference type="EMBL" id="CP029289">
    <property type="protein sequence ID" value="AWR95438.1"/>
    <property type="molecule type" value="Genomic_DNA"/>
</dbReference>
<accession>A0A2U9IHB6</accession>
<protein>
    <submittedName>
        <fullName evidence="1">Uncharacterized protein</fullName>
    </submittedName>
</protein>
<dbReference type="AlphaFoldDB" id="A0A2U9IHB6"/>
<reference evidence="1 2" key="1">
    <citation type="submission" date="2018-05" db="EMBL/GenBank/DDBJ databases">
        <title>Complete Genome Sequences of Extremely Thermoacidophilic, Metal-Mobilizing Type-Strain Members of the Archaeal Family Sulfolobaceae: Acidianus brierleyi DSM-1651T, Acidianus sulfidivorans DSM-18786T, Metallosphaera hakonensis DSM-7519T, and Metallosphaera prunae DSM-10039T.</title>
        <authorList>
            <person name="Counts J.A."/>
            <person name="Kelly R.M."/>
        </authorList>
    </citation>
    <scope>NUCLEOTIDE SEQUENCE [LARGE SCALE GENOMIC DNA]</scope>
    <source>
        <strain evidence="1 2">DSM 1651</strain>
    </source>
</reference>
<dbReference type="KEGG" id="abri:DFR85_13395"/>
<sequence length="186" mass="21393">MYPNGSYALVPFVMTIDNGATVNYYKVIPITKTEMSELYLYMCMDYEGSNKVNVDLTAYYCNLQDIIMQYSNTFTWVFSSVPYSAYTIVEAPKNDSSGNFISMPQISGGKIYNFYFDYISSGQTYVGPGTPQPNTEFKAQVYNLDELSHYSYEYAYPYNGGQMQDGLWQFTYKFYDTTNDQTTYGL</sequence>
<dbReference type="Proteomes" id="UP000248044">
    <property type="component" value="Chromosome"/>
</dbReference>
<proteinExistence type="predicted"/>
<organism evidence="1 2">
    <name type="scientific">Acidianus brierleyi</name>
    <dbReference type="NCBI Taxonomy" id="41673"/>
    <lineage>
        <taxon>Archaea</taxon>
        <taxon>Thermoproteota</taxon>
        <taxon>Thermoprotei</taxon>
        <taxon>Sulfolobales</taxon>
        <taxon>Sulfolobaceae</taxon>
        <taxon>Acidianus</taxon>
    </lineage>
</organism>
<name>A0A2U9IHB6_9CREN</name>
<gene>
    <name evidence="1" type="ORF">DFR85_13395</name>
</gene>